<name>A0ABW5MMX6_9SPHI</name>
<proteinExistence type="predicted"/>
<reference evidence="2" key="1">
    <citation type="journal article" date="2019" name="Int. J. Syst. Evol. Microbiol.">
        <title>The Global Catalogue of Microorganisms (GCM) 10K type strain sequencing project: providing services to taxonomists for standard genome sequencing and annotation.</title>
        <authorList>
            <consortium name="The Broad Institute Genomics Platform"/>
            <consortium name="The Broad Institute Genome Sequencing Center for Infectious Disease"/>
            <person name="Wu L."/>
            <person name="Ma J."/>
        </authorList>
    </citation>
    <scope>NUCLEOTIDE SEQUENCE [LARGE SCALE GENOMIC DNA]</scope>
    <source>
        <strain evidence="2">KCTC 42866</strain>
    </source>
</reference>
<comment type="caution">
    <text evidence="1">The sequence shown here is derived from an EMBL/GenBank/DDBJ whole genome shotgun (WGS) entry which is preliminary data.</text>
</comment>
<organism evidence="1 2">
    <name type="scientific">Pedobacter vanadiisoli</name>
    <dbReference type="NCBI Taxonomy" id="1761975"/>
    <lineage>
        <taxon>Bacteria</taxon>
        <taxon>Pseudomonadati</taxon>
        <taxon>Bacteroidota</taxon>
        <taxon>Sphingobacteriia</taxon>
        <taxon>Sphingobacteriales</taxon>
        <taxon>Sphingobacteriaceae</taxon>
        <taxon>Pedobacter</taxon>
    </lineage>
</organism>
<dbReference type="Proteomes" id="UP001597461">
    <property type="component" value="Unassembled WGS sequence"/>
</dbReference>
<evidence type="ECO:0000313" key="1">
    <source>
        <dbReference type="EMBL" id="MFD2584652.1"/>
    </source>
</evidence>
<gene>
    <name evidence="1" type="ORF">ACFSR6_19315</name>
</gene>
<accession>A0ABW5MMX6</accession>
<keyword evidence="2" id="KW-1185">Reference proteome</keyword>
<evidence type="ECO:0008006" key="3">
    <source>
        <dbReference type="Google" id="ProtNLM"/>
    </source>
</evidence>
<dbReference type="RefSeq" id="WP_379081928.1">
    <property type="nucleotide sequence ID" value="NZ_JBHULL010000040.1"/>
</dbReference>
<protein>
    <recommendedName>
        <fullName evidence="3">Immunity protein 26 of polymorphic toxin system</fullName>
    </recommendedName>
</protein>
<dbReference type="EMBL" id="JBHULL010000040">
    <property type="protein sequence ID" value="MFD2584652.1"/>
    <property type="molecule type" value="Genomic_DNA"/>
</dbReference>
<evidence type="ECO:0000313" key="2">
    <source>
        <dbReference type="Proteomes" id="UP001597461"/>
    </source>
</evidence>
<sequence>MYKNSLLPKPEYVPKISTECLIEYGDFYVIRWAEGEYNDLVDELGFARSTVFITTIPPDQKIIELPGLSVNLLCKESDEESTSYRAIGRAIPEWDRVEYVESGELESLYEKKDGHINFFIRISDIHQTEFDLRIVKQPDTIKNLKGREFIEKNEFDKEGKEISVIYTKGGGIFQFVHTPNLINYWHFELHCIIGDKTVKRSTKSKTDRSSLELALVNKFTWNTSAIRPEGLKILDPETCYKKAV</sequence>